<feature type="region of interest" description="Disordered" evidence="1">
    <location>
        <begin position="1"/>
        <end position="118"/>
    </location>
</feature>
<name>A9NP67_PICSI</name>
<dbReference type="EMBL" id="EF083077">
    <property type="protein sequence ID" value="ABK22428.1"/>
    <property type="molecule type" value="mRNA"/>
</dbReference>
<dbReference type="Pfam" id="PF05890">
    <property type="entry name" value="Ebp2"/>
    <property type="match status" value="1"/>
</dbReference>
<reference evidence="2" key="1">
    <citation type="journal article" date="2008" name="BMC Genomics">
        <title>A conifer genomics resource of 200,000 spruce (Picea spp.) ESTs and 6,464 high-quality, sequence-finished full-length cDNAs for Sitka spruce (Picea sitchensis).</title>
        <authorList>
            <person name="Ralph S.G."/>
            <person name="Chun H.J."/>
            <person name="Kolosova N."/>
            <person name="Cooper D."/>
            <person name="Oddy C."/>
            <person name="Ritland C.E."/>
            <person name="Kirkpatrick R."/>
            <person name="Moore R."/>
            <person name="Barber S."/>
            <person name="Holt R.A."/>
            <person name="Jones S.J."/>
            <person name="Marra M.A."/>
            <person name="Douglas C.J."/>
            <person name="Ritland K."/>
            <person name="Bohlmann J."/>
        </authorList>
    </citation>
    <scope>NUCLEOTIDE SEQUENCE</scope>
    <source>
        <tissue evidence="2">Green portion of the leader tissue</tissue>
    </source>
</reference>
<proteinExistence type="evidence at transcript level"/>
<protein>
    <submittedName>
        <fullName evidence="2">Uncharacterized protein</fullName>
    </submittedName>
</protein>
<evidence type="ECO:0000313" key="2">
    <source>
        <dbReference type="EMBL" id="ABK22428.1"/>
    </source>
</evidence>
<dbReference type="InterPro" id="IPR008610">
    <property type="entry name" value="Ebp2"/>
</dbReference>
<accession>A9NP67</accession>
<evidence type="ECO:0000256" key="1">
    <source>
        <dbReference type="SAM" id="MobiDB-lite"/>
    </source>
</evidence>
<organism evidence="2">
    <name type="scientific">Picea sitchensis</name>
    <name type="common">Sitka spruce</name>
    <name type="synonym">Pinus sitchensis</name>
    <dbReference type="NCBI Taxonomy" id="3332"/>
    <lineage>
        <taxon>Eukaryota</taxon>
        <taxon>Viridiplantae</taxon>
        <taxon>Streptophyta</taxon>
        <taxon>Embryophyta</taxon>
        <taxon>Tracheophyta</taxon>
        <taxon>Spermatophyta</taxon>
        <taxon>Pinopsida</taxon>
        <taxon>Pinidae</taxon>
        <taxon>Conifers I</taxon>
        <taxon>Pinales</taxon>
        <taxon>Pinaceae</taxon>
        <taxon>Picea</taxon>
    </lineage>
</organism>
<sequence>MRQDSGFTAGGKDDMPFAFGDGDRDGDGPFPLKKNIKRGVAPGDRSGGKSRHGAGMQSSAKSGEGGKGKGKRTRDFKDAKFGHGGRKRLKKQNTADSAANFSGFGKGGDRRGNKKGKK</sequence>
<feature type="compositionally biased region" description="Basic and acidic residues" evidence="1">
    <location>
        <begin position="11"/>
        <end position="27"/>
    </location>
</feature>
<dbReference type="AlphaFoldDB" id="A9NP67"/>